<evidence type="ECO:0000313" key="3">
    <source>
        <dbReference type="Proteomes" id="UP000184231"/>
    </source>
</evidence>
<proteinExistence type="predicted"/>
<feature type="domain" description="Cupin type-1" evidence="1">
    <location>
        <begin position="5"/>
        <end position="95"/>
    </location>
</feature>
<sequence length="98" mass="10720">MEVINNPELTHLHIGSALKVLKINATAGMGMPLHHSTKEGVIIVQQGEARLKSKNNIFFLQKGSSFLIPAGLEHSLTILKDFKAVVVMAIDSNINFKN</sequence>
<dbReference type="InterPro" id="IPR006045">
    <property type="entry name" value="Cupin_1"/>
</dbReference>
<dbReference type="InterPro" id="IPR014710">
    <property type="entry name" value="RmlC-like_jellyroll"/>
</dbReference>
<organism evidence="2 3">
    <name type="scientific">Arenibacter nanhaiticus</name>
    <dbReference type="NCBI Taxonomy" id="558155"/>
    <lineage>
        <taxon>Bacteria</taxon>
        <taxon>Pseudomonadati</taxon>
        <taxon>Bacteroidota</taxon>
        <taxon>Flavobacteriia</taxon>
        <taxon>Flavobacteriales</taxon>
        <taxon>Flavobacteriaceae</taxon>
        <taxon>Arenibacter</taxon>
    </lineage>
</organism>
<name>A0A1M6GXS9_9FLAO</name>
<dbReference type="EMBL" id="FQYX01000012">
    <property type="protein sequence ID" value="SHJ14798.1"/>
    <property type="molecule type" value="Genomic_DNA"/>
</dbReference>
<dbReference type="STRING" id="558155.SAMN04487911_11244"/>
<protein>
    <submittedName>
        <fullName evidence="2">Cupin</fullName>
    </submittedName>
</protein>
<dbReference type="Pfam" id="PF00190">
    <property type="entry name" value="Cupin_1"/>
    <property type="match status" value="1"/>
</dbReference>
<dbReference type="InterPro" id="IPR011051">
    <property type="entry name" value="RmlC_Cupin_sf"/>
</dbReference>
<evidence type="ECO:0000313" key="2">
    <source>
        <dbReference type="EMBL" id="SHJ14798.1"/>
    </source>
</evidence>
<dbReference type="SUPFAM" id="SSF51182">
    <property type="entry name" value="RmlC-like cupins"/>
    <property type="match status" value="1"/>
</dbReference>
<gene>
    <name evidence="2" type="ORF">SAMN04487911_11244</name>
</gene>
<evidence type="ECO:0000259" key="1">
    <source>
        <dbReference type="Pfam" id="PF00190"/>
    </source>
</evidence>
<reference evidence="2 3" key="1">
    <citation type="submission" date="2016-11" db="EMBL/GenBank/DDBJ databases">
        <authorList>
            <person name="Jaros S."/>
            <person name="Januszkiewicz K."/>
            <person name="Wedrychowicz H."/>
        </authorList>
    </citation>
    <scope>NUCLEOTIDE SEQUENCE [LARGE SCALE GENOMIC DNA]</scope>
    <source>
        <strain evidence="2 3">CGMCC 1.8863</strain>
    </source>
</reference>
<dbReference type="OrthoDB" id="799474at2"/>
<keyword evidence="3" id="KW-1185">Reference proteome</keyword>
<accession>A0A1M6GXS9</accession>
<dbReference type="RefSeq" id="WP_072764447.1">
    <property type="nucleotide sequence ID" value="NZ_FQYX01000012.1"/>
</dbReference>
<dbReference type="AlphaFoldDB" id="A0A1M6GXS9"/>
<dbReference type="Gene3D" id="2.60.120.10">
    <property type="entry name" value="Jelly Rolls"/>
    <property type="match status" value="1"/>
</dbReference>
<dbReference type="Proteomes" id="UP000184231">
    <property type="component" value="Unassembled WGS sequence"/>
</dbReference>